<evidence type="ECO:0000256" key="1">
    <source>
        <dbReference type="SAM" id="MobiDB-lite"/>
    </source>
</evidence>
<reference evidence="2 3" key="1">
    <citation type="journal article" date="2021" name="DNA Res.">
        <title>Genome analysis of Candida subhashii reveals its hybrid nature and dual mitochondrial genome conformations.</title>
        <authorList>
            <person name="Mixao V."/>
            <person name="Hegedusova E."/>
            <person name="Saus E."/>
            <person name="Pryszcz L.P."/>
            <person name="Cillingova A."/>
            <person name="Nosek J."/>
            <person name="Gabaldon T."/>
        </authorList>
    </citation>
    <scope>NUCLEOTIDE SEQUENCE [LARGE SCALE GENOMIC DNA]</scope>
    <source>
        <strain evidence="2 3">CBS 10753</strain>
    </source>
</reference>
<feature type="compositionally biased region" description="Basic and acidic residues" evidence="1">
    <location>
        <begin position="411"/>
        <end position="430"/>
    </location>
</feature>
<protein>
    <submittedName>
        <fullName evidence="2">Uncharacterized protein</fullName>
    </submittedName>
</protein>
<feature type="compositionally biased region" description="Basic residues" evidence="1">
    <location>
        <begin position="54"/>
        <end position="65"/>
    </location>
</feature>
<feature type="compositionally biased region" description="Polar residues" evidence="1">
    <location>
        <begin position="66"/>
        <end position="83"/>
    </location>
</feature>
<proteinExistence type="predicted"/>
<keyword evidence="3" id="KW-1185">Reference proteome</keyword>
<feature type="compositionally biased region" description="Basic and acidic residues" evidence="1">
    <location>
        <begin position="461"/>
        <end position="480"/>
    </location>
</feature>
<feature type="region of interest" description="Disordered" evidence="1">
    <location>
        <begin position="549"/>
        <end position="577"/>
    </location>
</feature>
<feature type="compositionally biased region" description="Basic and acidic residues" evidence="1">
    <location>
        <begin position="436"/>
        <end position="455"/>
    </location>
</feature>
<feature type="compositionally biased region" description="Basic and acidic residues" evidence="1">
    <location>
        <begin position="486"/>
        <end position="495"/>
    </location>
</feature>
<dbReference type="GeneID" id="73468075"/>
<feature type="compositionally biased region" description="Polar residues" evidence="1">
    <location>
        <begin position="1"/>
        <end position="21"/>
    </location>
</feature>
<feature type="compositionally biased region" description="Low complexity" evidence="1">
    <location>
        <begin position="84"/>
        <end position="100"/>
    </location>
</feature>
<feature type="region of interest" description="Disordered" evidence="1">
    <location>
        <begin position="123"/>
        <end position="157"/>
    </location>
</feature>
<evidence type="ECO:0000313" key="3">
    <source>
        <dbReference type="Proteomes" id="UP000694255"/>
    </source>
</evidence>
<feature type="compositionally biased region" description="Basic and acidic residues" evidence="1">
    <location>
        <begin position="386"/>
        <end position="405"/>
    </location>
</feature>
<name>A0A8J5QP10_9ASCO</name>
<accession>A0A8J5QP10</accession>
<dbReference type="OrthoDB" id="284473at2759"/>
<organism evidence="2 3">
    <name type="scientific">[Candida] subhashii</name>
    <dbReference type="NCBI Taxonomy" id="561895"/>
    <lineage>
        <taxon>Eukaryota</taxon>
        <taxon>Fungi</taxon>
        <taxon>Dikarya</taxon>
        <taxon>Ascomycota</taxon>
        <taxon>Saccharomycotina</taxon>
        <taxon>Pichiomycetes</taxon>
        <taxon>Debaryomycetaceae</taxon>
        <taxon>Spathaspora</taxon>
    </lineage>
</organism>
<dbReference type="AlphaFoldDB" id="A0A8J5QP10"/>
<feature type="region of interest" description="Disordered" evidence="1">
    <location>
        <begin position="1"/>
        <end position="104"/>
    </location>
</feature>
<gene>
    <name evidence="2" type="ORF">J8A68_001274</name>
</gene>
<dbReference type="EMBL" id="JAGSYN010000051">
    <property type="protein sequence ID" value="KAG7665218.1"/>
    <property type="molecule type" value="Genomic_DNA"/>
</dbReference>
<feature type="region of interest" description="Disordered" evidence="1">
    <location>
        <begin position="178"/>
        <end position="202"/>
    </location>
</feature>
<evidence type="ECO:0000313" key="2">
    <source>
        <dbReference type="EMBL" id="KAG7665218.1"/>
    </source>
</evidence>
<sequence length="869" mass="97090">MRSSVFSNSGGARTPTTSNTNSDRHHQHHHHHHHHQQTLSPATTTIPSPSSTARRPHSTQPRRTKPSSPYINYPKASTPTVTQSTPNSSLLKLTNTSSNKQSPEWNLDDLFTSYQDSGILPPILSPTLPDSTIPNEKRSPERTPTTTNIAVPKPTYPKKRIISPPEQQEQQHVIDVYSGESDDDDSDTIPLSKHSTTSFIKKHSASDDDENISSLSMLSPTLPAQFGSSTNIPTMPSISTPSGISTPANISTPGGTGAGGSKFTNIRMKSTTIKWINKMDDTKKPKFLVRLIFDNKMKYKRNFPATARAGGSGGGVVKGKPSSPVKLNGLGISIGATSPKKEDVRGEEKLKKVDGVGESVRVREISKEVGETARVRETPKEMGTARVKESSKEVGETARVRETPKEMGTARVKESSKEVGETARVRETPKEMGTARVKESSKEVGETARVRETPKEMGTARVKESSKEVGETARVRETPKEMGTARVKEPSKEVGETARVKEVDNKQWQARMKEISIKQNELKQKEQALNELEESLRTKEKQLQNLENKLKQQGTSRAGTLSPEYTSTSSYEEQKKRERLKKLTQDVINREQNLPIEDIIKPIPATPTAPLSKSQREEIKLTLQDKKSHYLQLAKSAKSKSETTSDEFLSILIEIDSIILRLISADYDERSKIITQILPSERSWKILDSDIESLISRIKQFHTSQSSTIIGEFLKILTCILYQTRGLVLKRTNAILNDVINHYLTKNDTGELDRKIIELQRSAIANSQLILQYFMNSKPGFLDSSIATKFPGVWYKKSLDLKQVQEWYNVRDYRGDIRPREGGYYLPLGGYSNLNELTAVLYGVVMEFVEIYNKYNSTKPITYVLQSGQ</sequence>
<feature type="compositionally biased region" description="Basic residues" evidence="1">
    <location>
        <begin position="25"/>
        <end position="36"/>
    </location>
</feature>
<feature type="region of interest" description="Disordered" evidence="1">
    <location>
        <begin position="377"/>
        <end position="495"/>
    </location>
</feature>
<dbReference type="Proteomes" id="UP000694255">
    <property type="component" value="Unassembled WGS sequence"/>
</dbReference>
<comment type="caution">
    <text evidence="2">The sequence shown here is derived from an EMBL/GenBank/DDBJ whole genome shotgun (WGS) entry which is preliminary data.</text>
</comment>
<dbReference type="RefSeq" id="XP_049265450.1">
    <property type="nucleotide sequence ID" value="XM_049404910.1"/>
</dbReference>
<feature type="compositionally biased region" description="Low complexity" evidence="1">
    <location>
        <begin position="40"/>
        <end position="53"/>
    </location>
</feature>